<dbReference type="Proteomes" id="UP000054324">
    <property type="component" value="Unassembled WGS sequence"/>
</dbReference>
<dbReference type="CTD" id="20319386"/>
<proteinExistence type="predicted"/>
<dbReference type="OrthoDB" id="6253936at2759"/>
<dbReference type="GeneID" id="20319386"/>
<organism evidence="1 2">
    <name type="scientific">Opisthorchis viverrini</name>
    <name type="common">Southeast Asian liver fluke</name>
    <dbReference type="NCBI Taxonomy" id="6198"/>
    <lineage>
        <taxon>Eukaryota</taxon>
        <taxon>Metazoa</taxon>
        <taxon>Spiralia</taxon>
        <taxon>Lophotrochozoa</taxon>
        <taxon>Platyhelminthes</taxon>
        <taxon>Trematoda</taxon>
        <taxon>Digenea</taxon>
        <taxon>Opisthorchiida</taxon>
        <taxon>Opisthorchiata</taxon>
        <taxon>Opisthorchiidae</taxon>
        <taxon>Opisthorchis</taxon>
    </lineage>
</organism>
<keyword evidence="2" id="KW-1185">Reference proteome</keyword>
<protein>
    <submittedName>
        <fullName evidence="1">Uncharacterized protein</fullName>
    </submittedName>
</protein>
<dbReference type="EMBL" id="KL596713">
    <property type="protein sequence ID" value="KER27850.1"/>
    <property type="molecule type" value="Genomic_DNA"/>
</dbReference>
<dbReference type="AlphaFoldDB" id="A0A074ZWX5"/>
<evidence type="ECO:0000313" key="1">
    <source>
        <dbReference type="EMBL" id="KER27850.1"/>
    </source>
</evidence>
<name>A0A074ZWX5_OPIVI</name>
<sequence>MRGSRRICFLQSAKAVIGLGLPKVTVSDLRLLVIVGSLRTYDTFMRVFITRSVWGCEQNRSDVTSFRCLTAIPPEGNTRAGILPGYPSLYRRSRETEVGFEPRNFRSVNSRSNHLGHLAQVHVIEIMALAIFITRSVWGCKQNRSDVTSFRCLTAIPPEGNPRAGILPGYPSLYRRSRDTEVRFEARTFRSVNSRSGH</sequence>
<reference evidence="1 2" key="1">
    <citation type="submission" date="2013-11" db="EMBL/GenBank/DDBJ databases">
        <title>Opisthorchis viverrini - life in the bile duct.</title>
        <authorList>
            <person name="Young N.D."/>
            <person name="Nagarajan N."/>
            <person name="Lin S.J."/>
            <person name="Korhonen P.K."/>
            <person name="Jex A.R."/>
            <person name="Hall R.S."/>
            <person name="Safavi-Hemami H."/>
            <person name="Kaewkong W."/>
            <person name="Bertrand D."/>
            <person name="Gao S."/>
            <person name="Seet Q."/>
            <person name="Wongkham S."/>
            <person name="Teh B.T."/>
            <person name="Wongkham C."/>
            <person name="Intapan P.M."/>
            <person name="Maleewong W."/>
            <person name="Yang X."/>
            <person name="Hu M."/>
            <person name="Wang Z."/>
            <person name="Hofmann A."/>
            <person name="Sternberg P.W."/>
            <person name="Tan P."/>
            <person name="Wang J."/>
            <person name="Gasser R.B."/>
        </authorList>
    </citation>
    <scope>NUCLEOTIDE SEQUENCE [LARGE SCALE GENOMIC DNA]</scope>
</reference>
<dbReference type="RefSeq" id="XP_009168412.1">
    <property type="nucleotide sequence ID" value="XM_009170148.1"/>
</dbReference>
<evidence type="ECO:0000313" key="2">
    <source>
        <dbReference type="Proteomes" id="UP000054324"/>
    </source>
</evidence>
<accession>A0A074ZWX5</accession>
<dbReference type="KEGG" id="ovi:T265_05204"/>
<gene>
    <name evidence="1" type="ORF">T265_05204</name>
</gene>